<evidence type="ECO:0000313" key="2">
    <source>
        <dbReference type="EMBL" id="MBX73911.1"/>
    </source>
</evidence>
<proteinExistence type="predicted"/>
<evidence type="ECO:0000256" key="1">
    <source>
        <dbReference type="SAM" id="MobiDB-lite"/>
    </source>
</evidence>
<dbReference type="EMBL" id="GGEC01093427">
    <property type="protein sequence ID" value="MBX73911.1"/>
    <property type="molecule type" value="Transcribed_RNA"/>
</dbReference>
<protein>
    <submittedName>
        <fullName evidence="2">Uncharacterized protein</fullName>
    </submittedName>
</protein>
<name>A0A2P2R3Y2_RHIMU</name>
<sequence length="28" mass="2925">MPLMSASAKKDTVMSVVPTSNGYNPDIA</sequence>
<dbReference type="AlphaFoldDB" id="A0A2P2R3Y2"/>
<reference evidence="2" key="1">
    <citation type="submission" date="2018-02" db="EMBL/GenBank/DDBJ databases">
        <title>Rhizophora mucronata_Transcriptome.</title>
        <authorList>
            <person name="Meera S.P."/>
            <person name="Sreeshan A."/>
            <person name="Augustine A."/>
        </authorList>
    </citation>
    <scope>NUCLEOTIDE SEQUENCE</scope>
    <source>
        <tissue evidence="2">Leaf</tissue>
    </source>
</reference>
<accession>A0A2P2R3Y2</accession>
<organism evidence="2">
    <name type="scientific">Rhizophora mucronata</name>
    <name type="common">Asiatic mangrove</name>
    <dbReference type="NCBI Taxonomy" id="61149"/>
    <lineage>
        <taxon>Eukaryota</taxon>
        <taxon>Viridiplantae</taxon>
        <taxon>Streptophyta</taxon>
        <taxon>Embryophyta</taxon>
        <taxon>Tracheophyta</taxon>
        <taxon>Spermatophyta</taxon>
        <taxon>Magnoliopsida</taxon>
        <taxon>eudicotyledons</taxon>
        <taxon>Gunneridae</taxon>
        <taxon>Pentapetalae</taxon>
        <taxon>rosids</taxon>
        <taxon>fabids</taxon>
        <taxon>Malpighiales</taxon>
        <taxon>Rhizophoraceae</taxon>
        <taxon>Rhizophora</taxon>
    </lineage>
</organism>
<feature type="region of interest" description="Disordered" evidence="1">
    <location>
        <begin position="1"/>
        <end position="28"/>
    </location>
</feature>
<feature type="compositionally biased region" description="Polar residues" evidence="1">
    <location>
        <begin position="17"/>
        <end position="28"/>
    </location>
</feature>